<reference evidence="3" key="1">
    <citation type="submission" date="2019-02" db="EMBL/GenBank/DDBJ databases">
        <authorList>
            <person name="Gruber-Vodicka R. H."/>
            <person name="Seah K. B. B."/>
        </authorList>
    </citation>
    <scope>NUCLEOTIDE SEQUENCE</scope>
    <source>
        <strain evidence="3">BECK_BZ15</strain>
    </source>
</reference>
<feature type="coiled-coil region" evidence="1">
    <location>
        <begin position="74"/>
        <end position="122"/>
    </location>
</feature>
<dbReference type="Gene3D" id="6.10.250.3150">
    <property type="match status" value="1"/>
</dbReference>
<sequence>MHVNDITTGLSVPIALWNRSRSVMNRYRENIIVLMLCIAVGALPIDASSTTTQEDAESELSVIHKMIRVVSSRLTSARSKQDAIQEQLRKAELAIGQLTAELRKIERGLQRRQKRLSNLRRQQRKQGKALASQRKDLARQIRISYAMGRQDYLKILLNQEDPSALARALTYYGYFNRARAEQIQAVRSRIERIRALTREMDQATVALEGLKQAKIKAKNNVKKHFRQREEALAELFREIAQDDQRLVHLKEDKSRLEAIISDIKQAFTHSTDQRSFPALRGRLRWPTVGLVKHHFGTKRTPGDLTWQGAWIAAEADQPIHAISHGQVVFADWLRGFGLLMIIDHGDGYMSLYAHSKSLYKETGDIIESGDIIASVGNSGGNDEDGLYFEIRHQGSPQNPAYWCKNPPLPAGRS</sequence>
<evidence type="ECO:0000256" key="1">
    <source>
        <dbReference type="SAM" id="Coils"/>
    </source>
</evidence>
<protein>
    <submittedName>
        <fullName evidence="3">Septal ring factor EnvC, activator of murein hydrolases AmiA and AmiB</fullName>
    </submittedName>
</protein>
<gene>
    <name evidence="3" type="ORF">BECKFW1821A_GA0114235_10638</name>
</gene>
<keyword evidence="3" id="KW-0378">Hydrolase</keyword>
<keyword evidence="1" id="KW-0175">Coiled coil</keyword>
<dbReference type="Pfam" id="PF01551">
    <property type="entry name" value="Peptidase_M23"/>
    <property type="match status" value="1"/>
</dbReference>
<dbReference type="InterPro" id="IPR016047">
    <property type="entry name" value="M23ase_b-sheet_dom"/>
</dbReference>
<organism evidence="3">
    <name type="scientific">Candidatus Kentrum sp. FW</name>
    <dbReference type="NCBI Taxonomy" id="2126338"/>
    <lineage>
        <taxon>Bacteria</taxon>
        <taxon>Pseudomonadati</taxon>
        <taxon>Pseudomonadota</taxon>
        <taxon>Gammaproteobacteria</taxon>
        <taxon>Candidatus Kentrum</taxon>
    </lineage>
</organism>
<dbReference type="EMBL" id="CAADEW010000063">
    <property type="protein sequence ID" value="VFJ56657.1"/>
    <property type="molecule type" value="Genomic_DNA"/>
</dbReference>
<feature type="coiled-coil region" evidence="1">
    <location>
        <begin position="193"/>
        <end position="266"/>
    </location>
</feature>
<dbReference type="PANTHER" id="PTHR21666:SF270">
    <property type="entry name" value="MUREIN HYDROLASE ACTIVATOR ENVC"/>
    <property type="match status" value="1"/>
</dbReference>
<proteinExistence type="predicted"/>
<dbReference type="SUPFAM" id="SSF51261">
    <property type="entry name" value="Duplicated hybrid motif"/>
    <property type="match status" value="1"/>
</dbReference>
<feature type="domain" description="M23ase beta-sheet core" evidence="2">
    <location>
        <begin position="306"/>
        <end position="399"/>
    </location>
</feature>
<name>A0A450SRG1_9GAMM</name>
<dbReference type="FunFam" id="2.70.70.10:FF:000003">
    <property type="entry name" value="Murein hydrolase activator EnvC"/>
    <property type="match status" value="1"/>
</dbReference>
<evidence type="ECO:0000259" key="2">
    <source>
        <dbReference type="Pfam" id="PF01551"/>
    </source>
</evidence>
<dbReference type="InterPro" id="IPR011055">
    <property type="entry name" value="Dup_hybrid_motif"/>
</dbReference>
<dbReference type="AlphaFoldDB" id="A0A450SRG1"/>
<evidence type="ECO:0000313" key="3">
    <source>
        <dbReference type="EMBL" id="VFJ56657.1"/>
    </source>
</evidence>
<dbReference type="PANTHER" id="PTHR21666">
    <property type="entry name" value="PEPTIDASE-RELATED"/>
    <property type="match status" value="1"/>
</dbReference>
<dbReference type="CDD" id="cd12797">
    <property type="entry name" value="M23_peptidase"/>
    <property type="match status" value="1"/>
</dbReference>
<accession>A0A450SRG1</accession>
<dbReference type="Gene3D" id="2.70.70.10">
    <property type="entry name" value="Glucose Permease (Domain IIA)"/>
    <property type="match status" value="1"/>
</dbReference>
<dbReference type="InterPro" id="IPR050570">
    <property type="entry name" value="Cell_wall_metabolism_enzyme"/>
</dbReference>
<dbReference type="GO" id="GO:0004222">
    <property type="term" value="F:metalloendopeptidase activity"/>
    <property type="evidence" value="ECO:0007669"/>
    <property type="project" value="TreeGrafter"/>
</dbReference>